<dbReference type="EMBL" id="CAKMRJ010005745">
    <property type="protein sequence ID" value="CAH1453415.1"/>
    <property type="molecule type" value="Genomic_DNA"/>
</dbReference>
<proteinExistence type="predicted"/>
<dbReference type="Proteomes" id="UP001157418">
    <property type="component" value="Unassembled WGS sequence"/>
</dbReference>
<comment type="caution">
    <text evidence="1">The sequence shown here is derived from an EMBL/GenBank/DDBJ whole genome shotgun (WGS) entry which is preliminary data.</text>
</comment>
<name>A0AAU9PSU3_9ASTR</name>
<organism evidence="1 2">
    <name type="scientific">Lactuca virosa</name>
    <dbReference type="NCBI Taxonomy" id="75947"/>
    <lineage>
        <taxon>Eukaryota</taxon>
        <taxon>Viridiplantae</taxon>
        <taxon>Streptophyta</taxon>
        <taxon>Embryophyta</taxon>
        <taxon>Tracheophyta</taxon>
        <taxon>Spermatophyta</taxon>
        <taxon>Magnoliopsida</taxon>
        <taxon>eudicotyledons</taxon>
        <taxon>Gunneridae</taxon>
        <taxon>Pentapetalae</taxon>
        <taxon>asterids</taxon>
        <taxon>campanulids</taxon>
        <taxon>Asterales</taxon>
        <taxon>Asteraceae</taxon>
        <taxon>Cichorioideae</taxon>
        <taxon>Cichorieae</taxon>
        <taxon>Lactucinae</taxon>
        <taxon>Lactuca</taxon>
    </lineage>
</organism>
<gene>
    <name evidence="1" type="ORF">LVIROSA_LOCUS38657</name>
</gene>
<accession>A0AAU9PSU3</accession>
<reference evidence="1 2" key="1">
    <citation type="submission" date="2022-01" db="EMBL/GenBank/DDBJ databases">
        <authorList>
            <person name="Xiong W."/>
            <person name="Schranz E."/>
        </authorList>
    </citation>
    <scope>NUCLEOTIDE SEQUENCE [LARGE SCALE GENOMIC DNA]</scope>
</reference>
<keyword evidence="2" id="KW-1185">Reference proteome</keyword>
<dbReference type="AlphaFoldDB" id="A0AAU9PSU3"/>
<evidence type="ECO:0000313" key="1">
    <source>
        <dbReference type="EMBL" id="CAH1453415.1"/>
    </source>
</evidence>
<protein>
    <submittedName>
        <fullName evidence="1">Uncharacterized protein</fullName>
    </submittedName>
</protein>
<sequence length="68" mass="7210">MLLGALLLRSSSPNTFGGPDLAFGLGRSETNFHMEPNRGITLDDVVGVNEAKHISSRLLMSQSLGVIA</sequence>
<evidence type="ECO:0000313" key="2">
    <source>
        <dbReference type="Proteomes" id="UP001157418"/>
    </source>
</evidence>